<keyword evidence="2" id="KW-1185">Reference proteome</keyword>
<accession>A0A963YQM3</accession>
<dbReference type="GO" id="GO:0016791">
    <property type="term" value="F:phosphatase activity"/>
    <property type="evidence" value="ECO:0007669"/>
    <property type="project" value="TreeGrafter"/>
</dbReference>
<dbReference type="GO" id="GO:0005737">
    <property type="term" value="C:cytoplasm"/>
    <property type="evidence" value="ECO:0007669"/>
    <property type="project" value="TreeGrafter"/>
</dbReference>
<sequence>MRHLEGLAAIADDYDGFILDLWGVIHDGRKLLPHSKATLEELRKRGKRIVMLSNAPRRAEMAAKGLTRLGIPPELYDGVMTSGENVWEALHTRDDPWYKALGRRVFFLGPARDLPLIEGLDLELALTPAEADFVLNVGADEEITDRNLAPHIPALEACLAAKLPMVCANPDLIIVRDGEQIICAGLLAEHYAKMGGEFRWRGKPSPEVYGPTLALLGVEPSRVLAVGDALRTDIAGAQTVGLASCWVLDGIHDLAGKHSLAEQEAAAMGLAPLATLPSFRW</sequence>
<reference evidence="1" key="1">
    <citation type="journal article" date="2021" name="Microorganisms">
        <title>Acidisoma silvae sp. nov. and Acidisomacellulosilytica sp. nov., Two Acidophilic Bacteria Isolated from Decaying Wood, Hydrolyzing Cellulose and Producing Poly-3-hydroxybutyrate.</title>
        <authorList>
            <person name="Mieszkin S."/>
            <person name="Pouder E."/>
            <person name="Uroz S."/>
            <person name="Simon-Colin C."/>
            <person name="Alain K."/>
        </authorList>
    </citation>
    <scope>NUCLEOTIDE SEQUENCE</scope>
    <source>
        <strain evidence="1">HW T2.11</strain>
    </source>
</reference>
<dbReference type="AlphaFoldDB" id="A0A963YQM3"/>
<dbReference type="PANTHER" id="PTHR19288:SF90">
    <property type="entry name" value="OS08G0542600 PROTEIN"/>
    <property type="match status" value="1"/>
</dbReference>
<dbReference type="Gene3D" id="3.40.50.1000">
    <property type="entry name" value="HAD superfamily/HAD-like"/>
    <property type="match status" value="2"/>
</dbReference>
<organism evidence="1 2">
    <name type="scientific">Acidisoma silvae</name>
    <dbReference type="NCBI Taxonomy" id="2802396"/>
    <lineage>
        <taxon>Bacteria</taxon>
        <taxon>Pseudomonadati</taxon>
        <taxon>Pseudomonadota</taxon>
        <taxon>Alphaproteobacteria</taxon>
        <taxon>Acetobacterales</taxon>
        <taxon>Acidocellaceae</taxon>
        <taxon>Acidisoma</taxon>
    </lineage>
</organism>
<gene>
    <name evidence="1" type="ORF">ASILVAE211_08235</name>
</gene>
<dbReference type="InterPro" id="IPR036412">
    <property type="entry name" value="HAD-like_sf"/>
</dbReference>
<dbReference type="InterPro" id="IPR023214">
    <property type="entry name" value="HAD_sf"/>
</dbReference>
<dbReference type="CDD" id="cd07525">
    <property type="entry name" value="HAD_like"/>
    <property type="match status" value="1"/>
</dbReference>
<reference evidence="1" key="2">
    <citation type="submission" date="2021-01" db="EMBL/GenBank/DDBJ databases">
        <authorList>
            <person name="Mieszkin S."/>
            <person name="Pouder E."/>
            <person name="Alain K."/>
        </authorList>
    </citation>
    <scope>NUCLEOTIDE SEQUENCE</scope>
    <source>
        <strain evidence="1">HW T2.11</strain>
    </source>
</reference>
<protein>
    <submittedName>
        <fullName evidence="1">TIGR01459 family HAD-type hydrolase</fullName>
    </submittedName>
</protein>
<dbReference type="NCBIfam" id="TIGR01460">
    <property type="entry name" value="HAD-SF-IIA"/>
    <property type="match status" value="1"/>
</dbReference>
<dbReference type="Pfam" id="PF13344">
    <property type="entry name" value="Hydrolase_6"/>
    <property type="match status" value="1"/>
</dbReference>
<dbReference type="Pfam" id="PF13242">
    <property type="entry name" value="Hydrolase_like"/>
    <property type="match status" value="1"/>
</dbReference>
<proteinExistence type="predicted"/>
<keyword evidence="1" id="KW-0378">Hydrolase</keyword>
<name>A0A963YQM3_9PROT</name>
<dbReference type="PANTHER" id="PTHR19288">
    <property type="entry name" value="4-NITROPHENYLPHOSPHATASE-RELATED"/>
    <property type="match status" value="1"/>
</dbReference>
<comment type="caution">
    <text evidence="1">The sequence shown here is derived from an EMBL/GenBank/DDBJ whole genome shotgun (WGS) entry which is preliminary data.</text>
</comment>
<dbReference type="EMBL" id="JAESVB010000003">
    <property type="protein sequence ID" value="MCB8875164.1"/>
    <property type="molecule type" value="Genomic_DNA"/>
</dbReference>
<dbReference type="SUPFAM" id="SSF56784">
    <property type="entry name" value="HAD-like"/>
    <property type="match status" value="1"/>
</dbReference>
<dbReference type="InterPro" id="IPR006357">
    <property type="entry name" value="HAD-SF_hydro_IIA"/>
</dbReference>
<dbReference type="Proteomes" id="UP000708298">
    <property type="component" value="Unassembled WGS sequence"/>
</dbReference>
<dbReference type="InterPro" id="IPR006356">
    <property type="entry name" value="HAD-SF_hydro_IIA_hyp3"/>
</dbReference>
<evidence type="ECO:0000313" key="1">
    <source>
        <dbReference type="EMBL" id="MCB8875164.1"/>
    </source>
</evidence>
<evidence type="ECO:0000313" key="2">
    <source>
        <dbReference type="Proteomes" id="UP000708298"/>
    </source>
</evidence>
<dbReference type="NCBIfam" id="TIGR01459">
    <property type="entry name" value="HAD-SF-IIA-hyp4"/>
    <property type="match status" value="1"/>
</dbReference>